<feature type="compositionally biased region" description="Basic residues" evidence="1">
    <location>
        <begin position="37"/>
        <end position="47"/>
    </location>
</feature>
<gene>
    <name evidence="2" type="ORF">SKAU_G00230920</name>
</gene>
<evidence type="ECO:0000313" key="2">
    <source>
        <dbReference type="EMBL" id="KAJ8351616.1"/>
    </source>
</evidence>
<proteinExistence type="predicted"/>
<name>A0A9Q1F5M7_SYNKA</name>
<protein>
    <submittedName>
        <fullName evidence="2">Uncharacterized protein</fullName>
    </submittedName>
</protein>
<reference evidence="2" key="1">
    <citation type="journal article" date="2023" name="Science">
        <title>Genome structures resolve the early diversification of teleost fishes.</title>
        <authorList>
            <person name="Parey E."/>
            <person name="Louis A."/>
            <person name="Montfort J."/>
            <person name="Bouchez O."/>
            <person name="Roques C."/>
            <person name="Iampietro C."/>
            <person name="Lluch J."/>
            <person name="Castinel A."/>
            <person name="Donnadieu C."/>
            <person name="Desvignes T."/>
            <person name="Floi Bucao C."/>
            <person name="Jouanno E."/>
            <person name="Wen M."/>
            <person name="Mejri S."/>
            <person name="Dirks R."/>
            <person name="Jansen H."/>
            <person name="Henkel C."/>
            <person name="Chen W.J."/>
            <person name="Zahm M."/>
            <person name="Cabau C."/>
            <person name="Klopp C."/>
            <person name="Thompson A.W."/>
            <person name="Robinson-Rechavi M."/>
            <person name="Braasch I."/>
            <person name="Lecointre G."/>
            <person name="Bobe J."/>
            <person name="Postlethwait J.H."/>
            <person name="Berthelot C."/>
            <person name="Roest Crollius H."/>
            <person name="Guiguen Y."/>
        </authorList>
    </citation>
    <scope>NUCLEOTIDE SEQUENCE</scope>
    <source>
        <strain evidence="2">WJC10195</strain>
    </source>
</reference>
<evidence type="ECO:0000256" key="1">
    <source>
        <dbReference type="SAM" id="MobiDB-lite"/>
    </source>
</evidence>
<sequence length="83" mass="9493">MQLHCRSRAHFIAHYYHVRQASAASGLRQFHLLPSPVRRKQKPHSTRHAADSHIHHRSSASIRGDALRTRCEAAPLELKAELK</sequence>
<dbReference type="Proteomes" id="UP001152622">
    <property type="component" value="Chromosome 8"/>
</dbReference>
<keyword evidence="3" id="KW-1185">Reference proteome</keyword>
<accession>A0A9Q1F5M7</accession>
<comment type="caution">
    <text evidence="2">The sequence shown here is derived from an EMBL/GenBank/DDBJ whole genome shotgun (WGS) entry which is preliminary data.</text>
</comment>
<feature type="region of interest" description="Disordered" evidence="1">
    <location>
        <begin position="36"/>
        <end position="63"/>
    </location>
</feature>
<organism evidence="2 3">
    <name type="scientific">Synaphobranchus kaupii</name>
    <name type="common">Kaup's arrowtooth eel</name>
    <dbReference type="NCBI Taxonomy" id="118154"/>
    <lineage>
        <taxon>Eukaryota</taxon>
        <taxon>Metazoa</taxon>
        <taxon>Chordata</taxon>
        <taxon>Craniata</taxon>
        <taxon>Vertebrata</taxon>
        <taxon>Euteleostomi</taxon>
        <taxon>Actinopterygii</taxon>
        <taxon>Neopterygii</taxon>
        <taxon>Teleostei</taxon>
        <taxon>Anguilliformes</taxon>
        <taxon>Synaphobranchidae</taxon>
        <taxon>Synaphobranchus</taxon>
    </lineage>
</organism>
<evidence type="ECO:0000313" key="3">
    <source>
        <dbReference type="Proteomes" id="UP001152622"/>
    </source>
</evidence>
<dbReference type="EMBL" id="JAINUF010000008">
    <property type="protein sequence ID" value="KAJ8351616.1"/>
    <property type="molecule type" value="Genomic_DNA"/>
</dbReference>
<dbReference type="AlphaFoldDB" id="A0A9Q1F5M7"/>